<dbReference type="PANTHER" id="PTHR43364:SF1">
    <property type="entry name" value="OXIDOREDUCTASE YDHF"/>
    <property type="match status" value="1"/>
</dbReference>
<sequence length="291" mass="32169">MSPQLSPVVAGTWRMHEWGWSPAERLAWIEQCVELGVTSFDHADIYGGYSVETLFGEALRLATPALRQRLQIVTKCGIRLVSPARPLHRLKSYDTSAAHLRASVEASLRALGVERIELLLIHRPDPLLDPAEVAGAIDALRREGKLAHFGVSNHTPSQASLLQRALPLAANQIEFSPLHLQPLHDGTLDQCLDLGIRPMAWSPLGGGRLLNGHDERERRVRDALERIAAEHGVSIATAAYAWILRHPSRPLPITGTRRIDAIREALAATSLRLDRESWFDVWQASAGHEVA</sequence>
<proteinExistence type="predicted"/>
<dbReference type="EMBL" id="SHKP01000006">
    <property type="protein sequence ID" value="RZT98078.1"/>
    <property type="molecule type" value="Genomic_DNA"/>
</dbReference>
<evidence type="ECO:0000313" key="2">
    <source>
        <dbReference type="EMBL" id="RZT98078.1"/>
    </source>
</evidence>
<comment type="caution">
    <text evidence="2">The sequence shown here is derived from an EMBL/GenBank/DDBJ whole genome shotgun (WGS) entry which is preliminary data.</text>
</comment>
<dbReference type="Gene3D" id="3.20.20.100">
    <property type="entry name" value="NADP-dependent oxidoreductase domain"/>
    <property type="match status" value="1"/>
</dbReference>
<dbReference type="InterPro" id="IPR023210">
    <property type="entry name" value="NADP_OxRdtase_dom"/>
</dbReference>
<keyword evidence="3" id="KW-1185">Reference proteome</keyword>
<evidence type="ECO:0000259" key="1">
    <source>
        <dbReference type="Pfam" id="PF00248"/>
    </source>
</evidence>
<feature type="domain" description="NADP-dependent oxidoreductase" evidence="1">
    <location>
        <begin position="8"/>
        <end position="278"/>
    </location>
</feature>
<dbReference type="InterPro" id="IPR036812">
    <property type="entry name" value="NAD(P)_OxRdtase_dom_sf"/>
</dbReference>
<dbReference type="SUPFAM" id="SSF51430">
    <property type="entry name" value="NAD(P)-linked oxidoreductase"/>
    <property type="match status" value="1"/>
</dbReference>
<dbReference type="PANTHER" id="PTHR43364">
    <property type="entry name" value="NADH-SPECIFIC METHYLGLYOXAL REDUCTASE-RELATED"/>
    <property type="match status" value="1"/>
</dbReference>
<dbReference type="Pfam" id="PF00248">
    <property type="entry name" value="Aldo_ket_red"/>
    <property type="match status" value="1"/>
</dbReference>
<dbReference type="RefSeq" id="WP_130432496.1">
    <property type="nucleotide sequence ID" value="NZ_SHKP01000006.1"/>
</dbReference>
<dbReference type="CDD" id="cd19092">
    <property type="entry name" value="AKR_BsYcsN_EcYdhF-like"/>
    <property type="match status" value="1"/>
</dbReference>
<name>A0A4Q7VPL3_9BURK</name>
<dbReference type="Proteomes" id="UP000293671">
    <property type="component" value="Unassembled WGS sequence"/>
</dbReference>
<dbReference type="OrthoDB" id="9768793at2"/>
<evidence type="ECO:0000313" key="3">
    <source>
        <dbReference type="Proteomes" id="UP000293671"/>
    </source>
</evidence>
<dbReference type="InterPro" id="IPR050523">
    <property type="entry name" value="AKR_Detox_Biosynth"/>
</dbReference>
<dbReference type="AlphaFoldDB" id="A0A4Q7VPL3"/>
<accession>A0A4Q7VPL3</accession>
<reference evidence="2 3" key="1">
    <citation type="submission" date="2019-02" db="EMBL/GenBank/DDBJ databases">
        <title>Genomic Encyclopedia of Type Strains, Phase IV (KMG-IV): sequencing the most valuable type-strain genomes for metagenomic binning, comparative biology and taxonomic classification.</title>
        <authorList>
            <person name="Goeker M."/>
        </authorList>
    </citation>
    <scope>NUCLEOTIDE SEQUENCE [LARGE SCALE GENOMIC DNA]</scope>
    <source>
        <strain evidence="2 3">DSM 19570</strain>
    </source>
</reference>
<organism evidence="2 3">
    <name type="scientific">Rivibacter subsaxonicus</name>
    <dbReference type="NCBI Taxonomy" id="457575"/>
    <lineage>
        <taxon>Bacteria</taxon>
        <taxon>Pseudomonadati</taxon>
        <taxon>Pseudomonadota</taxon>
        <taxon>Betaproteobacteria</taxon>
        <taxon>Burkholderiales</taxon>
        <taxon>Rivibacter</taxon>
    </lineage>
</organism>
<gene>
    <name evidence="2" type="ORF">EV670_2484</name>
</gene>
<dbReference type="GO" id="GO:0005829">
    <property type="term" value="C:cytosol"/>
    <property type="evidence" value="ECO:0007669"/>
    <property type="project" value="TreeGrafter"/>
</dbReference>
<protein>
    <submittedName>
        <fullName evidence="2">Putative oxidoreductase</fullName>
    </submittedName>
</protein>